<organism evidence="1 2">
    <name type="scientific">Tritrichomonas foetus</name>
    <dbReference type="NCBI Taxonomy" id="1144522"/>
    <lineage>
        <taxon>Eukaryota</taxon>
        <taxon>Metamonada</taxon>
        <taxon>Parabasalia</taxon>
        <taxon>Tritrichomonadida</taxon>
        <taxon>Tritrichomonadidae</taxon>
        <taxon>Tritrichomonas</taxon>
    </lineage>
</organism>
<dbReference type="GeneID" id="94836821"/>
<gene>
    <name evidence="1" type="ORF">TRFO_21662</name>
</gene>
<dbReference type="EMBL" id="MLAK01000639">
    <property type="protein sequence ID" value="OHT09430.1"/>
    <property type="molecule type" value="Genomic_DNA"/>
</dbReference>
<dbReference type="VEuPathDB" id="TrichDB:TRFO_21662"/>
<dbReference type="AlphaFoldDB" id="A0A1J4KIC2"/>
<protein>
    <submittedName>
        <fullName evidence="1">Uncharacterized protein</fullName>
    </submittedName>
</protein>
<name>A0A1J4KIC2_9EUKA</name>
<sequence>MSKFDVTFEINRYENFIYDESESLFRVCKAFNQLSKNQYNYPFISCERICPIKNTFSNTFQNKDQVINLENIDVIKDLFICNDRCPVLELQNYNQQKQLPNSKQLIKLLITTADSLPLYIQKKKKKKKDNLMDLKLSKICLKQIMLSFLEWICNRYSSSSV</sequence>
<reference evidence="1" key="1">
    <citation type="submission" date="2016-10" db="EMBL/GenBank/DDBJ databases">
        <authorList>
            <person name="Benchimol M."/>
            <person name="Almeida L.G."/>
            <person name="Vasconcelos A.T."/>
            <person name="Perreira-Neves A."/>
            <person name="Rosa I.A."/>
            <person name="Tasca T."/>
            <person name="Bogo M.R."/>
            <person name="de Souza W."/>
        </authorList>
    </citation>
    <scope>NUCLEOTIDE SEQUENCE [LARGE SCALE GENOMIC DNA]</scope>
    <source>
        <strain evidence="1">K</strain>
    </source>
</reference>
<evidence type="ECO:0000313" key="1">
    <source>
        <dbReference type="EMBL" id="OHT09430.1"/>
    </source>
</evidence>
<dbReference type="Proteomes" id="UP000179807">
    <property type="component" value="Unassembled WGS sequence"/>
</dbReference>
<proteinExistence type="predicted"/>
<keyword evidence="2" id="KW-1185">Reference proteome</keyword>
<evidence type="ECO:0000313" key="2">
    <source>
        <dbReference type="Proteomes" id="UP000179807"/>
    </source>
</evidence>
<comment type="caution">
    <text evidence="1">The sequence shown here is derived from an EMBL/GenBank/DDBJ whole genome shotgun (WGS) entry which is preliminary data.</text>
</comment>
<accession>A0A1J4KIC2</accession>
<dbReference type="RefSeq" id="XP_068362566.1">
    <property type="nucleotide sequence ID" value="XM_068502117.1"/>
</dbReference>